<feature type="compositionally biased region" description="Polar residues" evidence="8">
    <location>
        <begin position="32"/>
        <end position="41"/>
    </location>
</feature>
<dbReference type="Proteomes" id="UP001396334">
    <property type="component" value="Unassembled WGS sequence"/>
</dbReference>
<keyword evidence="3" id="KW-0052">Apoplast</keyword>
<evidence type="ECO:0000256" key="6">
    <source>
        <dbReference type="ARBA" id="ARBA00022729"/>
    </source>
</evidence>
<evidence type="ECO:0000256" key="4">
    <source>
        <dbReference type="ARBA" id="ARBA00022525"/>
    </source>
</evidence>
<evidence type="ECO:0000256" key="5">
    <source>
        <dbReference type="ARBA" id="ARBA00022702"/>
    </source>
</evidence>
<comment type="caution">
    <text evidence="10">The sequence shown here is derived from an EMBL/GenBank/DDBJ whole genome shotgun (WGS) entry which is preliminary data.</text>
</comment>
<evidence type="ECO:0000256" key="2">
    <source>
        <dbReference type="ARBA" id="ARBA00008963"/>
    </source>
</evidence>
<proteinExistence type="inferred from homology"/>
<evidence type="ECO:0000256" key="1">
    <source>
        <dbReference type="ARBA" id="ARBA00004271"/>
    </source>
</evidence>
<dbReference type="PANTHER" id="PTHR33348:SF44">
    <property type="entry name" value="PRECURSOR OF CEP6"/>
    <property type="match status" value="1"/>
</dbReference>
<evidence type="ECO:0008006" key="12">
    <source>
        <dbReference type="Google" id="ProtNLM"/>
    </source>
</evidence>
<sequence>MELGAAFVLAMIVGCHCLVSPAAGRPIKSTDGPIQSSQTEKSAMHEKGHEPAAVEGHGRPSFAGHRPGRKQVLPPPMPRKGSDFGVSVDGYEDAFRPTTPGNSPGAGHSFGQDDEETEQRPAGRVSPIYGDRDAFRPTTPGNSPGAGHSFGQDDEETEQKPAGRVSSINGDKEGFRPTNPGHSPGGGHAFVTKKSEPNA</sequence>
<accession>A0ABR2RJ21</accession>
<evidence type="ECO:0000256" key="7">
    <source>
        <dbReference type="ARBA" id="ARBA00023278"/>
    </source>
</evidence>
<gene>
    <name evidence="10" type="ORF">V6N11_040984</name>
</gene>
<keyword evidence="6 9" id="KW-0732">Signal</keyword>
<reference evidence="10 11" key="1">
    <citation type="journal article" date="2024" name="G3 (Bethesda)">
        <title>Genome assembly of Hibiscus sabdariffa L. provides insights into metabolisms of medicinal natural products.</title>
        <authorList>
            <person name="Kim T."/>
        </authorList>
    </citation>
    <scope>NUCLEOTIDE SEQUENCE [LARGE SCALE GENOMIC DNA]</scope>
    <source>
        <strain evidence="10">TK-2024</strain>
        <tissue evidence="10">Old leaves</tissue>
    </source>
</reference>
<evidence type="ECO:0000313" key="11">
    <source>
        <dbReference type="Proteomes" id="UP001396334"/>
    </source>
</evidence>
<feature type="region of interest" description="Disordered" evidence="8">
    <location>
        <begin position="24"/>
        <end position="199"/>
    </location>
</feature>
<keyword evidence="11" id="KW-1185">Reference proteome</keyword>
<protein>
    <recommendedName>
        <fullName evidence="12">Precursor of CEP9</fullName>
    </recommendedName>
</protein>
<organism evidence="10 11">
    <name type="scientific">Hibiscus sabdariffa</name>
    <name type="common">roselle</name>
    <dbReference type="NCBI Taxonomy" id="183260"/>
    <lineage>
        <taxon>Eukaryota</taxon>
        <taxon>Viridiplantae</taxon>
        <taxon>Streptophyta</taxon>
        <taxon>Embryophyta</taxon>
        <taxon>Tracheophyta</taxon>
        <taxon>Spermatophyta</taxon>
        <taxon>Magnoliopsida</taxon>
        <taxon>eudicotyledons</taxon>
        <taxon>Gunneridae</taxon>
        <taxon>Pentapetalae</taxon>
        <taxon>rosids</taxon>
        <taxon>malvids</taxon>
        <taxon>Malvales</taxon>
        <taxon>Malvaceae</taxon>
        <taxon>Malvoideae</taxon>
        <taxon>Hibiscus</taxon>
    </lineage>
</organism>
<comment type="similarity">
    <text evidence="2">Belongs to the C-terminally encoded plant signaling peptide (CEP) family.</text>
</comment>
<name>A0ABR2RJ21_9ROSI</name>
<keyword evidence="5" id="KW-0372">Hormone</keyword>
<dbReference type="PANTHER" id="PTHR33348">
    <property type="entry name" value="PRECURSOR OF CEP5"/>
    <property type="match status" value="1"/>
</dbReference>
<dbReference type="InterPro" id="IPR033250">
    <property type="entry name" value="CEP"/>
</dbReference>
<feature type="signal peptide" evidence="9">
    <location>
        <begin position="1"/>
        <end position="24"/>
    </location>
</feature>
<evidence type="ECO:0000256" key="8">
    <source>
        <dbReference type="SAM" id="MobiDB-lite"/>
    </source>
</evidence>
<evidence type="ECO:0000313" key="10">
    <source>
        <dbReference type="EMBL" id="KAK9012955.1"/>
    </source>
</evidence>
<feature type="compositionally biased region" description="Basic and acidic residues" evidence="8">
    <location>
        <begin position="42"/>
        <end position="58"/>
    </location>
</feature>
<comment type="subcellular location">
    <subcellularLocation>
        <location evidence="1">Secreted</location>
        <location evidence="1">Extracellular space</location>
        <location evidence="1">Apoplast</location>
    </subcellularLocation>
</comment>
<dbReference type="EMBL" id="JBBPBN010000022">
    <property type="protein sequence ID" value="KAK9012955.1"/>
    <property type="molecule type" value="Genomic_DNA"/>
</dbReference>
<feature type="chain" id="PRO_5045319344" description="Precursor of CEP9" evidence="9">
    <location>
        <begin position="25"/>
        <end position="199"/>
    </location>
</feature>
<keyword evidence="7" id="KW-0379">Hydroxylation</keyword>
<keyword evidence="4" id="KW-0964">Secreted</keyword>
<evidence type="ECO:0000256" key="9">
    <source>
        <dbReference type="SAM" id="SignalP"/>
    </source>
</evidence>
<evidence type="ECO:0000256" key="3">
    <source>
        <dbReference type="ARBA" id="ARBA00022523"/>
    </source>
</evidence>